<dbReference type="RefSeq" id="WP_067586534.1">
    <property type="nucleotide sequence ID" value="NZ_FOWC01000003.1"/>
</dbReference>
<dbReference type="GO" id="GO:0005737">
    <property type="term" value="C:cytoplasm"/>
    <property type="evidence" value="ECO:0007669"/>
    <property type="project" value="TreeGrafter"/>
</dbReference>
<name>A0A1I5KB75_9PSEU</name>
<dbReference type="OrthoDB" id="9792284at2"/>
<dbReference type="AlphaFoldDB" id="A0A1I5KB75"/>
<dbReference type="PANTHER" id="PTHR48094">
    <property type="entry name" value="PROTEIN/NUCLEIC ACID DEGLYCASE DJ-1-RELATED"/>
    <property type="match status" value="1"/>
</dbReference>
<keyword evidence="6" id="KW-0378">Hydrolase</keyword>
<dbReference type="CDD" id="cd03141">
    <property type="entry name" value="GATase1_Hsp31_like"/>
    <property type="match status" value="1"/>
</dbReference>
<keyword evidence="5" id="KW-0315">Glutamine amidotransferase</keyword>
<evidence type="ECO:0000256" key="3">
    <source>
        <dbReference type="ARBA" id="ARBA00038493"/>
    </source>
</evidence>
<evidence type="ECO:0000256" key="1">
    <source>
        <dbReference type="ARBA" id="ARBA00023016"/>
    </source>
</evidence>
<evidence type="ECO:0000313" key="6">
    <source>
        <dbReference type="EMBL" id="SFO82279.1"/>
    </source>
</evidence>
<dbReference type="STRING" id="112413.SAMN05421854_103114"/>
<dbReference type="Pfam" id="PF01965">
    <property type="entry name" value="DJ-1_PfpI"/>
    <property type="match status" value="1"/>
</dbReference>
<evidence type="ECO:0000256" key="2">
    <source>
        <dbReference type="ARBA" id="ARBA00023239"/>
    </source>
</evidence>
<keyword evidence="2" id="KW-0456">Lyase</keyword>
<dbReference type="PANTHER" id="PTHR48094:SF11">
    <property type="entry name" value="GLUTATHIONE-INDEPENDENT GLYOXALASE HSP31-RELATED"/>
    <property type="match status" value="1"/>
</dbReference>
<evidence type="ECO:0000313" key="5">
    <source>
        <dbReference type="EMBL" id="NEC55689.1"/>
    </source>
</evidence>
<feature type="domain" description="DJ-1/PfpI" evidence="4">
    <location>
        <begin position="30"/>
        <end position="226"/>
    </location>
</feature>
<evidence type="ECO:0000259" key="4">
    <source>
        <dbReference type="Pfam" id="PF01965"/>
    </source>
</evidence>
<protein>
    <submittedName>
        <fullName evidence="6">Putative intracellular protease/amidase</fullName>
    </submittedName>
    <submittedName>
        <fullName evidence="5">Type 1 glutamine amidotransferase domain-containing protein</fullName>
    </submittedName>
</protein>
<sequence>MTRVLFAVSGSAHWTLADGTRHPCGFWPEELAVPHKIFRDHGFDLVIATPGAVVPTADEAGFSPEMNGGSAEPGQRFRAYLESIASELGAPADLNEADPAEFDFVFVPGGHGPMEDLAASKEFGRLIAEFDAAGKPVAAVCHGPAALLPATDADGRWLFAGRRLTGFSNVEEGQVGFADKAPWLLEDRLGDGGGQFEKSASAWEPHVVVCGNLYTGQNPASSAPLAERLAGALKPVETVH</sequence>
<dbReference type="Gene3D" id="3.40.50.880">
    <property type="match status" value="1"/>
</dbReference>
<dbReference type="GO" id="GO:0019243">
    <property type="term" value="P:methylglyoxal catabolic process to D-lactate via S-lactoyl-glutathione"/>
    <property type="evidence" value="ECO:0007669"/>
    <property type="project" value="TreeGrafter"/>
</dbReference>
<dbReference type="GO" id="GO:0008233">
    <property type="term" value="F:peptidase activity"/>
    <property type="evidence" value="ECO:0007669"/>
    <property type="project" value="UniProtKB-KW"/>
</dbReference>
<evidence type="ECO:0000313" key="7">
    <source>
        <dbReference type="Proteomes" id="UP000199137"/>
    </source>
</evidence>
<evidence type="ECO:0000313" key="8">
    <source>
        <dbReference type="Proteomes" id="UP000470404"/>
    </source>
</evidence>
<dbReference type="InterPro" id="IPR029062">
    <property type="entry name" value="Class_I_gatase-like"/>
</dbReference>
<dbReference type="InterPro" id="IPR002818">
    <property type="entry name" value="DJ-1/PfpI"/>
</dbReference>
<dbReference type="SUPFAM" id="SSF52317">
    <property type="entry name" value="Class I glutamine amidotransferase-like"/>
    <property type="match status" value="1"/>
</dbReference>
<reference evidence="5 8" key="2">
    <citation type="submission" date="2020-01" db="EMBL/GenBank/DDBJ databases">
        <title>Insect and environment-associated Actinomycetes.</title>
        <authorList>
            <person name="Currrie C."/>
            <person name="Chevrette M."/>
            <person name="Carlson C."/>
            <person name="Stubbendieck R."/>
            <person name="Wendt-Pienkowski E."/>
        </authorList>
    </citation>
    <scope>NUCLEOTIDE SEQUENCE [LARGE SCALE GENOMIC DNA]</scope>
    <source>
        <strain evidence="5 8">SID8386</strain>
    </source>
</reference>
<organism evidence="6 7">
    <name type="scientific">Amycolatopsis rubida</name>
    <dbReference type="NCBI Taxonomy" id="112413"/>
    <lineage>
        <taxon>Bacteria</taxon>
        <taxon>Bacillati</taxon>
        <taxon>Actinomycetota</taxon>
        <taxon>Actinomycetes</taxon>
        <taxon>Pseudonocardiales</taxon>
        <taxon>Pseudonocardiaceae</taxon>
        <taxon>Amycolatopsis</taxon>
    </lineage>
</organism>
<dbReference type="Proteomes" id="UP000199137">
    <property type="component" value="Unassembled WGS sequence"/>
</dbReference>
<gene>
    <name evidence="5" type="ORF">G3I59_08795</name>
    <name evidence="6" type="ORF">SAMN05421854_103114</name>
</gene>
<dbReference type="EMBL" id="JAAGNC010000059">
    <property type="protein sequence ID" value="NEC55689.1"/>
    <property type="molecule type" value="Genomic_DNA"/>
</dbReference>
<reference evidence="6 7" key="1">
    <citation type="submission" date="2016-10" db="EMBL/GenBank/DDBJ databases">
        <authorList>
            <person name="de Groot N.N."/>
        </authorList>
    </citation>
    <scope>NUCLEOTIDE SEQUENCE [LARGE SCALE GENOMIC DNA]</scope>
    <source>
        <strain evidence="6 7">DSM 44637</strain>
    </source>
</reference>
<keyword evidence="1" id="KW-0346">Stress response</keyword>
<keyword evidence="6" id="KW-0645">Protease</keyword>
<keyword evidence="8" id="KW-1185">Reference proteome</keyword>
<dbReference type="EMBL" id="FOWC01000003">
    <property type="protein sequence ID" value="SFO82279.1"/>
    <property type="molecule type" value="Genomic_DNA"/>
</dbReference>
<accession>A0A1I5KB75</accession>
<proteinExistence type="inferred from homology"/>
<dbReference type="GO" id="GO:0006508">
    <property type="term" value="P:proteolysis"/>
    <property type="evidence" value="ECO:0007669"/>
    <property type="project" value="UniProtKB-KW"/>
</dbReference>
<dbReference type="Proteomes" id="UP000470404">
    <property type="component" value="Unassembled WGS sequence"/>
</dbReference>
<dbReference type="GO" id="GO:0019172">
    <property type="term" value="F:glyoxalase III activity"/>
    <property type="evidence" value="ECO:0007669"/>
    <property type="project" value="TreeGrafter"/>
</dbReference>
<dbReference type="InterPro" id="IPR050325">
    <property type="entry name" value="Prot/Nucl_acid_deglycase"/>
</dbReference>
<comment type="similarity">
    <text evidence="3">Belongs to the peptidase C56 family. HSP31-like subfamily.</text>
</comment>